<keyword evidence="3" id="KW-0804">Transcription</keyword>
<evidence type="ECO:0000313" key="6">
    <source>
        <dbReference type="Proteomes" id="UP000245938"/>
    </source>
</evidence>
<evidence type="ECO:0000256" key="2">
    <source>
        <dbReference type="ARBA" id="ARBA00023125"/>
    </source>
</evidence>
<evidence type="ECO:0000313" key="5">
    <source>
        <dbReference type="EMBL" id="PWI25670.1"/>
    </source>
</evidence>
<sequence>MKESNLFQLIHITEYINNSNIYHFTKRFPHKLGVSPVLVLAELQKDGAQKQTVLADKLGCTPGAMTNIANKLVKQGYAERQYNEEDRRHVLMEITMDGKAVLKDAQVYGRQVQKEIFEVLSEEELDQYMAITGKLLKAAIERNEEE</sequence>
<protein>
    <submittedName>
        <fullName evidence="5">MarR family transcriptional regulator</fullName>
    </submittedName>
</protein>
<dbReference type="PANTHER" id="PTHR42756:SF1">
    <property type="entry name" value="TRANSCRIPTIONAL REPRESSOR OF EMRAB OPERON"/>
    <property type="match status" value="1"/>
</dbReference>
<dbReference type="PANTHER" id="PTHR42756">
    <property type="entry name" value="TRANSCRIPTIONAL REGULATOR, MARR"/>
    <property type="match status" value="1"/>
</dbReference>
<proteinExistence type="predicted"/>
<dbReference type="InterPro" id="IPR036390">
    <property type="entry name" value="WH_DNA-bd_sf"/>
</dbReference>
<dbReference type="AlphaFoldDB" id="A0A2U3AMB3"/>
<name>A0A2U3AMB3_9BACL</name>
<dbReference type="RefSeq" id="WP_109305724.1">
    <property type="nucleotide sequence ID" value="NZ_BJUF01000013.1"/>
</dbReference>
<dbReference type="SUPFAM" id="SSF46785">
    <property type="entry name" value="Winged helix' DNA-binding domain"/>
    <property type="match status" value="1"/>
</dbReference>
<dbReference type="PROSITE" id="PS50995">
    <property type="entry name" value="HTH_MARR_2"/>
    <property type="match status" value="1"/>
</dbReference>
<dbReference type="Gene3D" id="1.10.10.10">
    <property type="entry name" value="Winged helix-like DNA-binding domain superfamily/Winged helix DNA-binding domain"/>
    <property type="match status" value="1"/>
</dbReference>
<keyword evidence="2" id="KW-0238">DNA-binding</keyword>
<dbReference type="InterPro" id="IPR036388">
    <property type="entry name" value="WH-like_DNA-bd_sf"/>
</dbReference>
<dbReference type="OrthoDB" id="166070at2"/>
<dbReference type="SMART" id="SM00347">
    <property type="entry name" value="HTH_MARR"/>
    <property type="match status" value="1"/>
</dbReference>
<reference evidence="5 6" key="1">
    <citation type="submission" date="2018-05" db="EMBL/GenBank/DDBJ databases">
        <title>Kurthia sibirica genome sequence.</title>
        <authorList>
            <person name="Maclea K.S."/>
            <person name="Goen A.E."/>
        </authorList>
    </citation>
    <scope>NUCLEOTIDE SEQUENCE [LARGE SCALE GENOMIC DNA]</scope>
    <source>
        <strain evidence="5 6">ATCC 49154</strain>
    </source>
</reference>
<gene>
    <name evidence="5" type="ORF">DEX24_07110</name>
</gene>
<keyword evidence="6" id="KW-1185">Reference proteome</keyword>
<comment type="caution">
    <text evidence="5">The sequence shown here is derived from an EMBL/GenBank/DDBJ whole genome shotgun (WGS) entry which is preliminary data.</text>
</comment>
<dbReference type="GO" id="GO:0003677">
    <property type="term" value="F:DNA binding"/>
    <property type="evidence" value="ECO:0007669"/>
    <property type="project" value="UniProtKB-KW"/>
</dbReference>
<accession>A0A2U3AMB3</accession>
<dbReference type="Proteomes" id="UP000245938">
    <property type="component" value="Unassembled WGS sequence"/>
</dbReference>
<dbReference type="GO" id="GO:0003700">
    <property type="term" value="F:DNA-binding transcription factor activity"/>
    <property type="evidence" value="ECO:0007669"/>
    <property type="project" value="InterPro"/>
</dbReference>
<evidence type="ECO:0000256" key="3">
    <source>
        <dbReference type="ARBA" id="ARBA00023163"/>
    </source>
</evidence>
<evidence type="ECO:0000256" key="1">
    <source>
        <dbReference type="ARBA" id="ARBA00023015"/>
    </source>
</evidence>
<organism evidence="5 6">
    <name type="scientific">Kurthia sibirica</name>
    <dbReference type="NCBI Taxonomy" id="202750"/>
    <lineage>
        <taxon>Bacteria</taxon>
        <taxon>Bacillati</taxon>
        <taxon>Bacillota</taxon>
        <taxon>Bacilli</taxon>
        <taxon>Bacillales</taxon>
        <taxon>Caryophanaceae</taxon>
        <taxon>Kurthia</taxon>
    </lineage>
</organism>
<dbReference type="EMBL" id="QFVR01000007">
    <property type="protein sequence ID" value="PWI25670.1"/>
    <property type="molecule type" value="Genomic_DNA"/>
</dbReference>
<dbReference type="Pfam" id="PF01047">
    <property type="entry name" value="MarR"/>
    <property type="match status" value="1"/>
</dbReference>
<keyword evidence="1" id="KW-0805">Transcription regulation</keyword>
<feature type="domain" description="HTH marR-type" evidence="4">
    <location>
        <begin position="3"/>
        <end position="137"/>
    </location>
</feature>
<evidence type="ECO:0000259" key="4">
    <source>
        <dbReference type="PROSITE" id="PS50995"/>
    </source>
</evidence>
<dbReference type="InterPro" id="IPR000835">
    <property type="entry name" value="HTH_MarR-typ"/>
</dbReference>